<dbReference type="InterPro" id="IPR013398">
    <property type="entry name" value="CRISPR-assoc_prot_Csy2"/>
</dbReference>
<sequence>MCNTKPEEITYYLVLNHLTVRDANAISGNLIYGFPALTAIEGFVHALNRALIKEVENRDIDDRESDNHPLQEARYQSWMLVAHEYEAKVYREHSGRDYTFLQRKAPLTRSGANPPIIEEGRIDLKLSLVIEISVLESLNEAKLQQGKSIIKHWLSQSRFAGGVVEAHEDIHWLESEVDDEQMKRKIIKQVGFGYLLCSREDLMGKLLDENPTKDALDILLDTAKLQYEPPQDIDSRWQLKTLQQGNGWIVPLMVGYQSVSKVFEPHALKAIRMPEYPTEFVEPLYSLGQWILTYRIVSDRAKLPLSHYFWFNEREAGQYLLASPQE</sequence>
<dbReference type="AlphaFoldDB" id="A0A2U2ATJ2"/>
<dbReference type="OrthoDB" id="1550641at2"/>
<proteinExistence type="predicted"/>
<comment type="caution">
    <text evidence="1">The sequence shown here is derived from an EMBL/GenBank/DDBJ whole genome shotgun (WGS) entry which is preliminary data.</text>
</comment>
<dbReference type="Pfam" id="PF09614">
    <property type="entry name" value="Cas_Csy2"/>
    <property type="match status" value="1"/>
</dbReference>
<protein>
    <submittedName>
        <fullName evidence="1">Type I-F CRISPR-associated protein Csy2</fullName>
    </submittedName>
</protein>
<organism evidence="1 3">
    <name type="scientific">Ignatzschineria cameli</name>
    <dbReference type="NCBI Taxonomy" id="2182793"/>
    <lineage>
        <taxon>Bacteria</taxon>
        <taxon>Pseudomonadati</taxon>
        <taxon>Pseudomonadota</taxon>
        <taxon>Gammaproteobacteria</taxon>
        <taxon>Cardiobacteriales</taxon>
        <taxon>Ignatzschineriaceae</taxon>
        <taxon>Ignatzschineria</taxon>
    </lineage>
</organism>
<dbReference type="Proteomes" id="UP000245059">
    <property type="component" value="Unassembled WGS sequence"/>
</dbReference>
<dbReference type="EMBL" id="QEWV01000003">
    <property type="protein sequence ID" value="PWD93216.1"/>
    <property type="molecule type" value="Genomic_DNA"/>
</dbReference>
<reference evidence="3 4" key="2">
    <citation type="submission" date="2018-05" db="EMBL/GenBank/DDBJ databases">
        <title>Ignatzschineria dubaiensis sp. nov., isolated from necrotic foot tissues of dromedaries (Camelus dromedarius) and associated maggots in Dubai, United Arab Emirates.</title>
        <authorList>
            <person name="Tsang C.C."/>
            <person name="Tang J.Y.M."/>
            <person name="Fong J.Y.H."/>
            <person name="Kinne J."/>
            <person name="Lee H.H."/>
            <person name="Joseph M."/>
            <person name="Jose S."/>
            <person name="Schuster R.K."/>
            <person name="Tang Y."/>
            <person name="Sivakumar S."/>
            <person name="Chen J.H.K."/>
            <person name="Teng J.L.L."/>
            <person name="Lau S.K.P."/>
            <person name="Wernery U."/>
            <person name="Woo P.C.Y."/>
        </authorList>
    </citation>
    <scope>NUCLEOTIDE SEQUENCE [LARGE SCALE GENOMIC DNA]</scope>
    <source>
        <strain evidence="3">UAE-HKU57</strain>
        <strain evidence="4">UAE-HKU58</strain>
    </source>
</reference>
<evidence type="ECO:0000313" key="3">
    <source>
        <dbReference type="Proteomes" id="UP000245059"/>
    </source>
</evidence>
<reference evidence="1" key="1">
    <citation type="journal article" date="2018" name="Genome Announc.">
        <title>Ignatzschineria cameli sp. nov., isolated from necrotic foot tissue of dromedaries (Camelus dromedarius) and associated maggots (Wohlfahrtia species) in Dubai.</title>
        <authorList>
            <person name="Tsang C.C."/>
            <person name="Tang J.Y."/>
            <person name="Fong J.Y."/>
            <person name="Kinne J."/>
            <person name="Lee H.H."/>
            <person name="Joseph M."/>
            <person name="Jose S."/>
            <person name="Schuster R.K."/>
            <person name="Tang Y."/>
            <person name="Sivakumar S."/>
            <person name="Chen J.H."/>
            <person name="Teng J.L."/>
            <person name="Lau S.K."/>
            <person name="Wernery U."/>
            <person name="Woo P.C."/>
        </authorList>
    </citation>
    <scope>NUCLEOTIDE SEQUENCE</scope>
    <source>
        <strain evidence="1">UAE-HKU57</strain>
        <strain evidence="2">UAE-HKU58</strain>
    </source>
</reference>
<dbReference type="Proteomes" id="UP000245217">
    <property type="component" value="Unassembled WGS sequence"/>
</dbReference>
<evidence type="ECO:0000313" key="2">
    <source>
        <dbReference type="EMBL" id="PWD93216.1"/>
    </source>
</evidence>
<name>A0A2U2ATJ2_9GAMM</name>
<gene>
    <name evidence="1" type="primary">csy2</name>
    <name evidence="1" type="ORF">DC077_01415</name>
    <name evidence="2" type="ORF">DC078_05220</name>
</gene>
<accession>A0A2U2ATJ2</accession>
<evidence type="ECO:0000313" key="4">
    <source>
        <dbReference type="Proteomes" id="UP000245217"/>
    </source>
</evidence>
<dbReference type="EMBL" id="QEWW01000001">
    <property type="protein sequence ID" value="PWD87965.1"/>
    <property type="molecule type" value="Genomic_DNA"/>
</dbReference>
<dbReference type="NCBIfam" id="TIGR02565">
    <property type="entry name" value="cas_Csy2"/>
    <property type="match status" value="1"/>
</dbReference>
<dbReference type="RefSeq" id="WP_109201529.1">
    <property type="nucleotide sequence ID" value="NZ_QEWS01000003.1"/>
</dbReference>
<keyword evidence="4" id="KW-1185">Reference proteome</keyword>
<evidence type="ECO:0000313" key="1">
    <source>
        <dbReference type="EMBL" id="PWD87965.1"/>
    </source>
</evidence>